<feature type="transmembrane region" description="Helical" evidence="1">
    <location>
        <begin position="705"/>
        <end position="731"/>
    </location>
</feature>
<dbReference type="Pfam" id="PF02469">
    <property type="entry name" value="Fasciclin"/>
    <property type="match status" value="5"/>
</dbReference>
<dbReference type="PROSITE" id="PS50213">
    <property type="entry name" value="FAS1"/>
    <property type="match status" value="4"/>
</dbReference>
<dbReference type="PANTHER" id="PTHR10900">
    <property type="entry name" value="PERIOSTIN-RELATED"/>
    <property type="match status" value="1"/>
</dbReference>
<accession>A0ABP9Z6R0</accession>
<dbReference type="InterPro" id="IPR050904">
    <property type="entry name" value="Adhesion/Biosynth-related"/>
</dbReference>
<evidence type="ECO:0000313" key="4">
    <source>
        <dbReference type="Proteomes" id="UP001473302"/>
    </source>
</evidence>
<keyword evidence="1" id="KW-1133">Transmembrane helix</keyword>
<feature type="domain" description="FAS1" evidence="2">
    <location>
        <begin position="555"/>
        <end position="693"/>
    </location>
</feature>
<keyword evidence="1" id="KW-0812">Transmembrane</keyword>
<evidence type="ECO:0000256" key="1">
    <source>
        <dbReference type="SAM" id="Phobius"/>
    </source>
</evidence>
<comment type="caution">
    <text evidence="3">The sequence shown here is derived from an EMBL/GenBank/DDBJ whole genome shotgun (WGS) entry which is preliminary data.</text>
</comment>
<dbReference type="SUPFAM" id="SSF82153">
    <property type="entry name" value="FAS1 domain"/>
    <property type="match status" value="5"/>
</dbReference>
<feature type="domain" description="FAS1" evidence="2">
    <location>
        <begin position="413"/>
        <end position="546"/>
    </location>
</feature>
<dbReference type="Proteomes" id="UP001473302">
    <property type="component" value="Unassembled WGS sequence"/>
</dbReference>
<proteinExistence type="predicted"/>
<reference evidence="3 4" key="1">
    <citation type="submission" date="2024-04" db="EMBL/GenBank/DDBJ databases">
        <title>genome sequences of Mucor flavus KT1a and Helicostylum pulchrum KT1b strains isolated from the surface of a dry-aged beef.</title>
        <authorList>
            <person name="Toyotome T."/>
            <person name="Hosono M."/>
            <person name="Torimaru M."/>
            <person name="Fukuda K."/>
            <person name="Mikami N."/>
        </authorList>
    </citation>
    <scope>NUCLEOTIDE SEQUENCE [LARGE SCALE GENOMIC DNA]</scope>
    <source>
        <strain evidence="3 4">KT1a</strain>
    </source>
</reference>
<dbReference type="InterPro" id="IPR000782">
    <property type="entry name" value="FAS1_domain"/>
</dbReference>
<evidence type="ECO:0000259" key="2">
    <source>
        <dbReference type="PROSITE" id="PS50213"/>
    </source>
</evidence>
<dbReference type="InterPro" id="IPR036378">
    <property type="entry name" value="FAS1_dom_sf"/>
</dbReference>
<organism evidence="3 4">
    <name type="scientific">Mucor flavus</name>
    <dbReference type="NCBI Taxonomy" id="439312"/>
    <lineage>
        <taxon>Eukaryota</taxon>
        <taxon>Fungi</taxon>
        <taxon>Fungi incertae sedis</taxon>
        <taxon>Mucoromycota</taxon>
        <taxon>Mucoromycotina</taxon>
        <taxon>Mucoromycetes</taxon>
        <taxon>Mucorales</taxon>
        <taxon>Mucorineae</taxon>
        <taxon>Mucoraceae</taxon>
        <taxon>Mucor</taxon>
    </lineage>
</organism>
<dbReference type="SMART" id="SM00554">
    <property type="entry name" value="FAS1"/>
    <property type="match status" value="5"/>
</dbReference>
<name>A0ABP9Z6R0_9FUNG</name>
<protein>
    <recommendedName>
        <fullName evidence="2">FAS1 domain-containing protein</fullName>
    </recommendedName>
</protein>
<dbReference type="Gene3D" id="2.30.180.10">
    <property type="entry name" value="FAS1 domain"/>
    <property type="match status" value="5"/>
</dbReference>
<dbReference type="PANTHER" id="PTHR10900:SF77">
    <property type="entry name" value="FI19380P1"/>
    <property type="match status" value="1"/>
</dbReference>
<gene>
    <name evidence="3" type="ORF">MFLAVUS_008254</name>
</gene>
<feature type="domain" description="FAS1" evidence="2">
    <location>
        <begin position="3"/>
        <end position="271"/>
    </location>
</feature>
<sequence length="745" mass="83930">MKCQSIIDKLSQDERFSTLLNHLESTGLKPLVNNLTSATLFAPDNDAFTKFEGEINKHVLMYHFVKKGMTMDMFHHGQLKESLLVLPGYLGPDQEAQRFKLSKNDKAWSVNQAKVIDEDIKVDNHTYIQVIDRVMTLPGLLGDSTKTNNQIVYDLMSTTEIIHLLQKNKPFTLFLTSSKTPLEKYNVIESSYLQSQYGKQDLSTFFKYSIIDNKVIYMDEFTSGQTTFKSLSGDSLVIASTKKSMTVNDIPIVQSDILAANGIIHIMDDTFHPNSIEFNARKYMYGANSTYMVEYMDQYHLDQYLDQTENSCTFLVPPNDAINKTLLSKAWLSYHIIKDAWPQQNLNSSMLLESQYQSYALNQHYQKVPVSVEQEVSVYSGRSIQFAHARVIGDEVSVGNDIIYQISEPLSLPGDILEKLVLDLDFSTFIATLYVSQVVQEIKATQGLTLFVPTNDAFQKLGLVAKYLVHPTAKAQLQTVLRYHATASNLLYYSDLNNISIETLANETLLITQNESGIVTVGDSATVTASDLLVSNGVVHKLSQVLIPSQLVITNQNLLVGIESNTMLQILERVGLLDLINRENIVVLAPSDKAFSRIDLDELFLDPVQMERIAKLHIIPREWQERWIAQDPSHDKSEYPTLLSDDDKVTIRENEKGELWIDVKNGGENDRAHVTGLGRVSAGGGVLAIDTVLLPIRRGLFGLPWIWSLVVTLTLVTITGGTLSIVGFFVYKIYNRRRLGYRPIF</sequence>
<feature type="domain" description="FAS1" evidence="2">
    <location>
        <begin position="276"/>
        <end position="410"/>
    </location>
</feature>
<keyword evidence="4" id="KW-1185">Reference proteome</keyword>
<keyword evidence="1" id="KW-0472">Membrane</keyword>
<evidence type="ECO:0000313" key="3">
    <source>
        <dbReference type="EMBL" id="GAA5814752.1"/>
    </source>
</evidence>
<dbReference type="EMBL" id="BAABUK010000022">
    <property type="protein sequence ID" value="GAA5814752.1"/>
    <property type="molecule type" value="Genomic_DNA"/>
</dbReference>